<evidence type="ECO:0000256" key="1">
    <source>
        <dbReference type="SAM" id="Phobius"/>
    </source>
</evidence>
<keyword evidence="1" id="KW-0472">Membrane</keyword>
<name>A0ABM5MSA0_RICCA</name>
<evidence type="ECO:0000313" key="3">
    <source>
        <dbReference type="Proteomes" id="UP000007878"/>
    </source>
</evidence>
<keyword evidence="1" id="KW-0812">Transmembrane</keyword>
<organism evidence="2 3">
    <name type="scientific">Rickettsia canadensis str. CA410</name>
    <dbReference type="NCBI Taxonomy" id="1105107"/>
    <lineage>
        <taxon>Bacteria</taxon>
        <taxon>Pseudomonadati</taxon>
        <taxon>Pseudomonadota</taxon>
        <taxon>Alphaproteobacteria</taxon>
        <taxon>Rickettsiales</taxon>
        <taxon>Rickettsiaceae</taxon>
        <taxon>Rickettsieae</taxon>
        <taxon>Rickettsia</taxon>
        <taxon>belli group</taxon>
    </lineage>
</organism>
<dbReference type="RefSeq" id="WP_014364128.1">
    <property type="nucleotide sequence ID" value="NC_016929.1"/>
</dbReference>
<proteinExistence type="predicted"/>
<sequence>MVVLLNELFYLKADAHVAALYTAAVFCSIYLLRPVGAYNILVG</sequence>
<feature type="transmembrane region" description="Helical" evidence="1">
    <location>
        <begin position="15"/>
        <end position="32"/>
    </location>
</feature>
<accession>A0ABM5MSA0</accession>
<reference evidence="3" key="1">
    <citation type="submission" date="2012-02" db="EMBL/GenBank/DDBJ databases">
        <title>Complete genome sequence of Rickettsia parkeri strain Portsmouth.</title>
        <authorList>
            <person name="Johnson S.L."/>
            <person name="Munk A.C."/>
            <person name="Han S."/>
            <person name="Bruce D.C."/>
            <person name="Dasch G.A."/>
        </authorList>
    </citation>
    <scope>NUCLEOTIDE SEQUENCE [LARGE SCALE GENOMIC DNA]</scope>
    <source>
        <strain evidence="3">CA410</strain>
    </source>
</reference>
<dbReference type="Proteomes" id="UP000007878">
    <property type="component" value="Chromosome"/>
</dbReference>
<keyword evidence="3" id="KW-1185">Reference proteome</keyword>
<dbReference type="EMBL" id="CP003304">
    <property type="protein sequence ID" value="AFB21375.1"/>
    <property type="molecule type" value="Genomic_DNA"/>
</dbReference>
<gene>
    <name evidence="2" type="ORF">RCA_04090</name>
</gene>
<keyword evidence="1" id="KW-1133">Transmembrane helix</keyword>
<evidence type="ECO:0000313" key="2">
    <source>
        <dbReference type="EMBL" id="AFB21375.1"/>
    </source>
</evidence>
<protein>
    <submittedName>
        <fullName evidence="2">Uncharacterized protein</fullName>
    </submittedName>
</protein>